<dbReference type="InterPro" id="IPR010060">
    <property type="entry name" value="NRPS_synth"/>
</dbReference>
<dbReference type="EMBL" id="JABBGC010000001">
    <property type="protein sequence ID" value="NML37862.1"/>
    <property type="molecule type" value="Genomic_DNA"/>
</dbReference>
<evidence type="ECO:0000259" key="5">
    <source>
        <dbReference type="PROSITE" id="PS50075"/>
    </source>
</evidence>
<comment type="caution">
    <text evidence="6">The sequence shown here is derived from an EMBL/GenBank/DDBJ whole genome shotgun (WGS) entry which is preliminary data.</text>
</comment>
<evidence type="ECO:0000313" key="7">
    <source>
        <dbReference type="Proteomes" id="UP000583266"/>
    </source>
</evidence>
<organism evidence="6 7">
    <name type="scientific">Chitinophaga fulva</name>
    <dbReference type="NCBI Taxonomy" id="2728842"/>
    <lineage>
        <taxon>Bacteria</taxon>
        <taxon>Pseudomonadati</taxon>
        <taxon>Bacteroidota</taxon>
        <taxon>Chitinophagia</taxon>
        <taxon>Chitinophagales</taxon>
        <taxon>Chitinophagaceae</taxon>
        <taxon>Chitinophaga</taxon>
    </lineage>
</organism>
<dbReference type="InterPro" id="IPR009081">
    <property type="entry name" value="PP-bd_ACP"/>
</dbReference>
<dbReference type="Gene3D" id="3.30.559.10">
    <property type="entry name" value="Chloramphenicol acetyltransferase-like domain"/>
    <property type="match status" value="5"/>
</dbReference>
<dbReference type="GO" id="GO:0031177">
    <property type="term" value="F:phosphopantetheine binding"/>
    <property type="evidence" value="ECO:0007669"/>
    <property type="project" value="TreeGrafter"/>
</dbReference>
<dbReference type="PROSITE" id="PS00012">
    <property type="entry name" value="PHOSPHOPANTETHEINE"/>
    <property type="match status" value="1"/>
</dbReference>
<dbReference type="RefSeq" id="WP_169224902.1">
    <property type="nucleotide sequence ID" value="NZ_JABBGC010000001.1"/>
</dbReference>
<dbReference type="PANTHER" id="PTHR45527">
    <property type="entry name" value="NONRIBOSOMAL PEPTIDE SYNTHETASE"/>
    <property type="match status" value="1"/>
</dbReference>
<dbReference type="FunFam" id="3.40.50.12780:FF:000012">
    <property type="entry name" value="Non-ribosomal peptide synthetase"/>
    <property type="match status" value="1"/>
</dbReference>
<proteinExistence type="predicted"/>
<dbReference type="InterPro" id="IPR044894">
    <property type="entry name" value="TubC_N_sf"/>
</dbReference>
<evidence type="ECO:0000256" key="3">
    <source>
        <dbReference type="ARBA" id="ARBA00022553"/>
    </source>
</evidence>
<evidence type="ECO:0000313" key="6">
    <source>
        <dbReference type="EMBL" id="NML37862.1"/>
    </source>
</evidence>
<feature type="domain" description="Carrier" evidence="5">
    <location>
        <begin position="2517"/>
        <end position="2591"/>
    </location>
</feature>
<dbReference type="SUPFAM" id="SSF52777">
    <property type="entry name" value="CoA-dependent acyltransferases"/>
    <property type="match status" value="10"/>
</dbReference>
<sequence>MITELIDRLIQSNIVIELAEEDKLKVHADLNSIPQQLLQEIRGRKQELIAYLKERSADADYEMIPHLPQQESYVVSSSQRRLWVLGQLEGGDSAYNITNGFVINGQLDIEVMTQTLNRVIERHEVLRTVFRMDDSGELRQFVLTQEELGFEVIYRDLTGIADLQEEIRRIAEWETTFRFDFSRGPLVRAVLLKTDGDKWVLVYTMAHIISDAWSMDVLMKEVLSLYNGAVQGQPVELPPLRIQYRDYAAWQQECLDTHGMKEHRDYWMQQFRSGIPVILLPGDNARPAVKTYRGSLVRREISPVVMDGMKRLMQKEGTTLFMGLLATVNLLLYKYTAQQDIVIGTPVAGREHADLKDQIGFYVNTLPLRLQFDPAGSFHELLQLVKTTTLEAYSHQAFPFDKLVEELELHRDMSRNSLFDVMLSLQQTAAAQPAGKFDSLEVNAYDDTTHVISKFDLTFNMEAMGNGMLLSLEYSLDIFNRDTIERMADHFVRLLEGVVAAPQLPVARQAMLDKQEEKQLLDIFNTLDHHWSSTDTVVSLFEKTVKASPDAIAVIFGEKQLTYQELDQQASRFAAWLQVHYALQNGDLAGIMLPRSEWQIITILGILKSGAAYLPIDPEYPAERINYIRQGSNCKVLVDEQIIEAFRHQSNDVGAVKPLETVTATQLAYVLYTSGSTGNPKGCEITHGSLSHYVQWACDYYVSGQAVRGNFPLFTSLSFDLTVTSIFCPLISGATVYVYGQEKELPDILQHCLGIDSGVDCIKLTPSHVRLLESLDVGPSGIGCAILGGESVMVEHVAALKRLNNHMRVYNEYGPTETTVGCVVKELEASGPVLIGKPVSGAEICILDAFGQLVPVGVYGEICIGGAGLARGYLNRVDLTEEKFIAHPYREGKRLYRSGDSGRWQANGELACQGRIDDQVKVRGYRIEPGEIEHALSACPGVTACAVKAWPQADGEVLLVGYLEGDSHDTEQVRAFLSTRLPAYMLPQQLISVPVFPLTVNGKTDRHALPAPQTDDRSSGKTYVAARNETETVLIAVFEEVLKKQGIGILDNFFMLGGDSIKSIQIILRLKQRGMGLTVKDIMKRPVIAELAGCVKVLDHQVDQSPVSGMIPLSPVQHWFFAVDPEQVAHYNQSVLLECREPLSELVLKATLDRLVQHHDALRMVFRETASGWEQENKNEHQGCSLEILTWEDEAAFSADCERIQSSVDLSTGPLLRAGLFRGAGKDRLLLVVHHLVMDAVSWRILLEDLSSVYQSLSMGASANLPAKTDSFLYWQQQQQAYAASDALQQETLYWDAIENRAVAGLVPDHAGGSNLMQDIETVGVRLSAATTECLLTRCYQAYGTEINDILLAALGLAVQEVFGSTEILVRLEGHGREYIGSDVDVTRTVGWFTTMYPVLLDLAYAGDPVRQLIAVKESLHRVPGKGIGYGILRYLCGRPYQLQPQIGFNYLGDFGTVSQSEASPSAFTFSGAHRGREMPGTRQRDLLLEVSGMVADDVLRLSIDYSREQFEAATISRLSAALQRHLEWLADRLSGTTRRQLTPVDLSYTSLTVDQVMGLQQEKAVEDIYPLSPFQEGLYYHWLSSPGSPLYFEQMSYRLKGLLDLSLLEQSYYTLVSRHAVLRTHFTQHYGERLLQVVCTDIREGFSVYHPSGESEAAVSLYREQDRLRGFDLHKGSQMRLTVIALEEDVYEFVWSHHHIIMDGWCVSILVKEFFQIYESLKVGRPAGLGRVYPYSGYIQWLEGLDRNHTREYWRHYLEGYDTVSTLPKAALRGEGYRNLHKMLVLEGNRREAIRQLCIAEGITESTFIQAAWGILLGKYNDREDVVFGTVVSGRPAQLEGVEEMIGLFSNGIPVRIQPGKTLTVRNLLKTVQQMWIDSADHHYMQLAEIQAASTLGRNLMDHMLVFENFPVVEAIEERIDSFKGLSVMSGGAFGRANYDLMLTISHHRNIEIKFDYNTAVYESAQIDRLMMHLTTLIDGILEDIDTAVISLEYIGKEERRLLLETFNATTVAYPRGDTLVSLFREQVQSRPDAPALVFMEETLSYAVLDERSDRLADYLLQAHQLKRGERVGILMGRSDRLIVAILGILKAGGCFVPIDPEYPEQRRSFIIRDAGIQVLITEADHIFNLEHYSGALIALDLQLDTMPAAGRLPEVSATTAAYVIYTSGSTGTPKGVVIEHHAIVNTIHAQRAAFGISHYEKGLQFASPSFDAAVSEIFIIILAGGTLHLIDEERRKTPELLEAYIHQHEIDIATLPPAYLKLLDASRLGLRKLITAGEAAIMGDAMAFSSHGTYYNAYGPAESSICATIFRVEQGSGIPYSSVPVGKPIANTQVYILNKDQQLMPVGVYGEICLGGAGLAQGYLNRPDLTSERFIAHPYQAGERLYRTGDVGRWLSDGNVEFGGRMDAQVKLHGYRIETGEIEHVLESYEGISGAVVKLWTSAGGDAALVAYLEGTGHDVRAVRDYLSSRLPSYMVPHHFISLASFPVTVNGKTDRQALPSPESVLHTSDVAYVSGRNDKEIQLIAVFEEVLKKSPLGIYDDFFLLGGDSIKSIQIVSRLKQRGYMLGIQDVMRSPVIAELACSMQPLTREADQSTVTGQTGLGPVQQWFLQTSSEWGHYNQSVLLESRERLSEPSLRASLDRLLLHHDTLRMVYRHKAGVWEQENLGGEQGCLLEVHDWTDDTSFGAICDRMQSTIDLENGPLFRAALFRGTDKDRLLLVAHHLVIDGVSWRILFDDLAALYEQYRSGVTTALPLKTDSFRDWQQQLYRYADSTALAEEAAYWSAVEATAVTPLPVDHPDGSNKVQDMTACSFVLDTKLTNDLLTRCYKAYHTATNDILLTALGLAMQEVFNTSTVLLQLEGHGREYIGEEMDVTRTVGWFTSIYPVVLDMRYATDMVQQLIAVKEMLQGIPGKGIGYGILRYVTGHPYKLAPEISFNYLGDFGSGAGTAQDGASLFSFSGAYHGQETPADRQRDTLLDVTGIVVAGNMELSVRYSQQQYDAATIASLVESYRRHLEMLIHTLSAEQREIAAVAGLPVVTTVERGTLLNASYNQLFFFSEWEVKVDAVVSCYETPQLDIPAFHKALEKITERHEVLRTGFVRTAAGVRQWILPAEEASHPYPQVKVLEDDAARAAVISQAHHKKFDMGKPPLFESQVYQLPGGSFLVVLILHHAITDGYSDGILLRELSSLYEQELQHGGSALPPLPCQYQDFTKWQKHFVDSAEGRRQKDYWTKKLAGFNPYLDLSAVGFEKAVATETDIRTIFTIDGQLYTDMCGFNRENNLTPAGLLMGALSLLLYRFTGKEDGTFAMPVSSRNAGQFGTLDISSLIGYFVNVIFIRTQTDNNLPLLEYVRKIQQGFMEDLSNSLYPFRKLIDELPGIIPSDDFMNDHVFFNYHNYDYMKTLEANRTAEQDDDREEAVDMRAVLGINVNEYKGCTEVQFIFNPAVFDSSMRRKLKAMYIAMLHSIVYDPQLPVKAIPDNMTVNHY</sequence>
<dbReference type="PROSITE" id="PS00455">
    <property type="entry name" value="AMP_BINDING"/>
    <property type="match status" value="2"/>
</dbReference>
<evidence type="ECO:0000256" key="2">
    <source>
        <dbReference type="ARBA" id="ARBA00022450"/>
    </source>
</evidence>
<dbReference type="CDD" id="cd19543">
    <property type="entry name" value="DCL_NRPS"/>
    <property type="match status" value="1"/>
</dbReference>
<feature type="domain" description="Carrier" evidence="5">
    <location>
        <begin position="1025"/>
        <end position="1099"/>
    </location>
</feature>
<dbReference type="CDD" id="cd19531">
    <property type="entry name" value="LCL_NRPS-like"/>
    <property type="match status" value="1"/>
</dbReference>
<keyword evidence="4" id="KW-0677">Repeat</keyword>
<comment type="cofactor">
    <cofactor evidence="1">
        <name>pantetheine 4'-phosphate</name>
        <dbReference type="ChEBI" id="CHEBI:47942"/>
    </cofactor>
</comment>
<dbReference type="InterPro" id="IPR006162">
    <property type="entry name" value="Ppantetheine_attach_site"/>
</dbReference>
<dbReference type="PROSITE" id="PS50075">
    <property type="entry name" value="CARRIER"/>
    <property type="match status" value="2"/>
</dbReference>
<dbReference type="Gene3D" id="3.40.50.980">
    <property type="match status" value="4"/>
</dbReference>
<keyword evidence="2" id="KW-0596">Phosphopantetheine</keyword>
<dbReference type="Gene3D" id="1.10.10.1830">
    <property type="entry name" value="Non-ribosomal peptide synthase, adenylation domain"/>
    <property type="match status" value="1"/>
</dbReference>
<dbReference type="Gene3D" id="3.30.300.30">
    <property type="match status" value="2"/>
</dbReference>
<accession>A0A848GLJ4</accession>
<dbReference type="InterPro" id="IPR025110">
    <property type="entry name" value="AMP-bd_C"/>
</dbReference>
<dbReference type="GO" id="GO:0043041">
    <property type="term" value="P:amino acid activation for nonribosomal peptide biosynthetic process"/>
    <property type="evidence" value="ECO:0007669"/>
    <property type="project" value="TreeGrafter"/>
</dbReference>
<dbReference type="CDD" id="cd05930">
    <property type="entry name" value="A_NRPS"/>
    <property type="match status" value="2"/>
</dbReference>
<dbReference type="InterPro" id="IPR000873">
    <property type="entry name" value="AMP-dep_synth/lig_dom"/>
</dbReference>
<dbReference type="GO" id="GO:0003824">
    <property type="term" value="F:catalytic activity"/>
    <property type="evidence" value="ECO:0007669"/>
    <property type="project" value="InterPro"/>
</dbReference>
<dbReference type="CDD" id="cd19534">
    <property type="entry name" value="E_NRPS"/>
    <property type="match status" value="2"/>
</dbReference>
<dbReference type="Pfam" id="PF00550">
    <property type="entry name" value="PP-binding"/>
    <property type="match status" value="2"/>
</dbReference>
<dbReference type="Pfam" id="PF13193">
    <property type="entry name" value="AMP-binding_C"/>
    <property type="match status" value="1"/>
</dbReference>
<name>A0A848GLJ4_9BACT</name>
<evidence type="ECO:0000256" key="4">
    <source>
        <dbReference type="ARBA" id="ARBA00022737"/>
    </source>
</evidence>
<dbReference type="NCBIfam" id="NF003417">
    <property type="entry name" value="PRK04813.1"/>
    <property type="match status" value="2"/>
</dbReference>
<dbReference type="FunFam" id="3.40.50.980:FF:000001">
    <property type="entry name" value="Non-ribosomal peptide synthetase"/>
    <property type="match status" value="1"/>
</dbReference>
<dbReference type="GO" id="GO:0005737">
    <property type="term" value="C:cytoplasm"/>
    <property type="evidence" value="ECO:0007669"/>
    <property type="project" value="TreeGrafter"/>
</dbReference>
<dbReference type="SUPFAM" id="SSF56801">
    <property type="entry name" value="Acetyl-CoA synthetase-like"/>
    <property type="match status" value="2"/>
</dbReference>
<dbReference type="InterPro" id="IPR020845">
    <property type="entry name" value="AMP-binding_CS"/>
</dbReference>
<dbReference type="Pfam" id="PF00501">
    <property type="entry name" value="AMP-binding"/>
    <property type="match status" value="2"/>
</dbReference>
<dbReference type="NCBIfam" id="TIGR01733">
    <property type="entry name" value="AA-adenyl-dom"/>
    <property type="match status" value="2"/>
</dbReference>
<dbReference type="InterPro" id="IPR010071">
    <property type="entry name" value="AA_adenyl_dom"/>
</dbReference>
<dbReference type="FunFam" id="2.30.38.10:FF:000001">
    <property type="entry name" value="Non-ribosomal peptide synthetase PvdI"/>
    <property type="match status" value="1"/>
</dbReference>
<dbReference type="InterPro" id="IPR036736">
    <property type="entry name" value="ACP-like_sf"/>
</dbReference>
<evidence type="ECO:0000256" key="1">
    <source>
        <dbReference type="ARBA" id="ARBA00001957"/>
    </source>
</evidence>
<reference evidence="6 7" key="1">
    <citation type="submission" date="2020-04" db="EMBL/GenBank/DDBJ databases">
        <title>Chitinophaga sp. G-6-1-13 sp. nov., isolated from soil.</title>
        <authorList>
            <person name="Dahal R.H."/>
            <person name="Chaudhary D.K."/>
        </authorList>
    </citation>
    <scope>NUCLEOTIDE SEQUENCE [LARGE SCALE GENOMIC DNA]</scope>
    <source>
        <strain evidence="6 7">G-6-1-13</strain>
    </source>
</reference>
<keyword evidence="7" id="KW-1185">Reference proteome</keyword>
<dbReference type="Gene3D" id="3.30.559.30">
    <property type="entry name" value="Nonribosomal peptide synthetase, condensation domain"/>
    <property type="match status" value="5"/>
</dbReference>
<gene>
    <name evidence="6" type="ORF">HHL17_11715</name>
</gene>
<dbReference type="PANTHER" id="PTHR45527:SF1">
    <property type="entry name" value="FATTY ACID SYNTHASE"/>
    <property type="match status" value="1"/>
</dbReference>
<dbReference type="Gene3D" id="2.30.38.10">
    <property type="entry name" value="Luciferase, Domain 3"/>
    <property type="match status" value="2"/>
</dbReference>
<dbReference type="SUPFAM" id="SSF47336">
    <property type="entry name" value="ACP-like"/>
    <property type="match status" value="2"/>
</dbReference>
<dbReference type="FunFam" id="1.10.1200.10:FF:000005">
    <property type="entry name" value="Nonribosomal peptide synthetase 1"/>
    <property type="match status" value="1"/>
</dbReference>
<dbReference type="Proteomes" id="UP000583266">
    <property type="component" value="Unassembled WGS sequence"/>
</dbReference>
<dbReference type="Pfam" id="PF00668">
    <property type="entry name" value="Condensation"/>
    <property type="match status" value="5"/>
</dbReference>
<dbReference type="InterPro" id="IPR023213">
    <property type="entry name" value="CAT-like_dom_sf"/>
</dbReference>
<dbReference type="GO" id="GO:0044550">
    <property type="term" value="P:secondary metabolite biosynthetic process"/>
    <property type="evidence" value="ECO:0007669"/>
    <property type="project" value="TreeGrafter"/>
</dbReference>
<dbReference type="InterPro" id="IPR045851">
    <property type="entry name" value="AMP-bd_C_sf"/>
</dbReference>
<dbReference type="InterPro" id="IPR001242">
    <property type="entry name" value="Condensation_dom"/>
</dbReference>
<keyword evidence="3" id="KW-0597">Phosphoprotein</keyword>
<dbReference type="NCBIfam" id="TIGR01720">
    <property type="entry name" value="NRPS-para261"/>
    <property type="match status" value="2"/>
</dbReference>
<protein>
    <submittedName>
        <fullName evidence="6">Amino acid adenylation domain-containing protein</fullName>
    </submittedName>
</protein>
<dbReference type="Gene3D" id="1.10.1200.10">
    <property type="entry name" value="ACP-like"/>
    <property type="match status" value="2"/>
</dbReference>